<proteinExistence type="predicted"/>
<sequence length="509" mass="60800">MKNDFGTMKGFSEFDYLGSVGRGGYYRNIIRIMYLDLERKEYLFSHEIAEKMESIYSDYDEETCNEDLEFLFKKGSVVKYKNDYSQIKSLEELRKKKYRYQLTERGRLIEEFILNKLNKVNSLSTTLDPNLLIRFKDELKGLLEFHGGEDDIHSKWNNIIYAFNLLRENYKGYLMELNSFEYEKMMEEDRFLLKKARLREYLEDFIKVLLDETQDIVTIIVTLEKTNRVEEILNTAINREFKKRELTGDVQYSQIKKNYINQYNRLKSWFLSVDGEPSEVDFLNKATINIIQKITKMAKMFLDKKKVSYSRKDSYLRVAELLLDTNDIEKVKEISSIIFGNFNIRHLKADYPQQVEVLKIEDSPNITMMMKPIKERKKTKVSYQIKDRTNEKLKSLIIEEKKKQNEVKNLERYIDNDTLTLDSLPVVTTDIKNTIINLIKTGLTKVYEEKKISLKGDKLYYEYGKARYHVFLFKLFRPEDENERTILKTFDGNYDAPNFRIEFIREEED</sequence>
<evidence type="ECO:0000313" key="3">
    <source>
        <dbReference type="Proteomes" id="UP000263486"/>
    </source>
</evidence>
<accession>A0ABX9KI20</accession>
<dbReference type="Pfam" id="PF09660">
    <property type="entry name" value="DUF2397"/>
    <property type="match status" value="1"/>
</dbReference>
<feature type="coiled-coil region" evidence="1">
    <location>
        <begin position="386"/>
        <end position="413"/>
    </location>
</feature>
<dbReference type="RefSeq" id="WP_114642093.1">
    <property type="nucleotide sequence ID" value="NZ_JAACIO010000009.1"/>
</dbReference>
<dbReference type="EMBL" id="QUAJ01000009">
    <property type="protein sequence ID" value="REI41588.1"/>
    <property type="molecule type" value="Genomic_DNA"/>
</dbReference>
<reference evidence="2 3" key="1">
    <citation type="submission" date="2018-08" db="EMBL/GenBank/DDBJ databases">
        <title>Draft genome sequence of Psychrilyobacter sp. strain SD5 isolated from Black Sea water.</title>
        <authorList>
            <person name="Yadav S."/>
            <person name="Villanueva L."/>
            <person name="Damste J.S.S."/>
        </authorList>
    </citation>
    <scope>NUCLEOTIDE SEQUENCE [LARGE SCALE GENOMIC DNA]</scope>
    <source>
        <strain evidence="2 3">SD5</strain>
    </source>
</reference>
<comment type="caution">
    <text evidence="2">The sequence shown here is derived from an EMBL/GenBank/DDBJ whole genome shotgun (WGS) entry which is preliminary data.</text>
</comment>
<name>A0ABX9KI20_9FUSO</name>
<keyword evidence="3" id="KW-1185">Reference proteome</keyword>
<evidence type="ECO:0000256" key="1">
    <source>
        <dbReference type="SAM" id="Coils"/>
    </source>
</evidence>
<organism evidence="2 3">
    <name type="scientific">Psychrilyobacter piezotolerans</name>
    <dbReference type="NCBI Taxonomy" id="2293438"/>
    <lineage>
        <taxon>Bacteria</taxon>
        <taxon>Fusobacteriati</taxon>
        <taxon>Fusobacteriota</taxon>
        <taxon>Fusobacteriia</taxon>
        <taxon>Fusobacteriales</taxon>
        <taxon>Fusobacteriaceae</taxon>
        <taxon>Psychrilyobacter</taxon>
    </lineage>
</organism>
<evidence type="ECO:0000313" key="2">
    <source>
        <dbReference type="EMBL" id="REI41588.1"/>
    </source>
</evidence>
<keyword evidence="1" id="KW-0175">Coiled coil</keyword>
<dbReference type="Proteomes" id="UP000263486">
    <property type="component" value="Unassembled WGS sequence"/>
</dbReference>
<dbReference type="NCBIfam" id="TIGR02677">
    <property type="entry name" value="TIGR02677 family protein"/>
    <property type="match status" value="1"/>
</dbReference>
<gene>
    <name evidence="2" type="ORF">DYH56_06680</name>
</gene>
<dbReference type="InterPro" id="IPR013493">
    <property type="entry name" value="CHP02677"/>
</dbReference>
<protein>
    <submittedName>
        <fullName evidence="2">TIGR02677 family protein</fullName>
    </submittedName>
</protein>